<dbReference type="PANTHER" id="PTHR31088">
    <property type="entry name" value="MEMBRANE-ASSOCIATED PROTEIN VIPP1, CHLOROPLASTIC"/>
    <property type="match status" value="1"/>
</dbReference>
<accession>A0A553SHR7</accession>
<evidence type="ECO:0000256" key="1">
    <source>
        <dbReference type="ARBA" id="ARBA00043985"/>
    </source>
</evidence>
<protein>
    <submittedName>
        <fullName evidence="3">PspA/IM30 family protein</fullName>
    </submittedName>
</protein>
<gene>
    <name evidence="3" type="ORF">CEQ21_13510</name>
</gene>
<dbReference type="Pfam" id="PF04012">
    <property type="entry name" value="PspA_IM30"/>
    <property type="match status" value="1"/>
</dbReference>
<evidence type="ECO:0000256" key="2">
    <source>
        <dbReference type="SAM" id="Coils"/>
    </source>
</evidence>
<dbReference type="InterPro" id="IPR007157">
    <property type="entry name" value="PspA_VIPP1"/>
</dbReference>
<sequence>MNGKETTQIKRRDYNMGIFKRIKTIASADINGLLDNMEDPIAMLNEYTREMEHELGKAQSALSRQIFVENKQAALIGQTKELIERRTRQAKLAIEKDEDGIARLAVQEKINHEQQLSIYEQQLEAIKEQTNILKEKYNELLVTYNELQHKKILLASRANVANSIKQIQKVSSTFSADNIVRGVTKAEEKILFMEAQVQAGGYTKNPLNSYAWTGFSNVSEGEVSKELEKLKAK</sequence>
<evidence type="ECO:0000313" key="3">
    <source>
        <dbReference type="EMBL" id="TRZ36538.1"/>
    </source>
</evidence>
<comment type="caution">
    <text evidence="3">The sequence shown here is derived from an EMBL/GenBank/DDBJ whole genome shotgun (WGS) entry which is preliminary data.</text>
</comment>
<dbReference type="PANTHER" id="PTHR31088:SF6">
    <property type="entry name" value="PHAGE SHOCK PROTEIN A"/>
    <property type="match status" value="1"/>
</dbReference>
<evidence type="ECO:0000313" key="4">
    <source>
        <dbReference type="Proteomes" id="UP000319837"/>
    </source>
</evidence>
<dbReference type="EMBL" id="RIBP01000004">
    <property type="protein sequence ID" value="TRZ36538.1"/>
    <property type="molecule type" value="Genomic_DNA"/>
</dbReference>
<reference evidence="4" key="1">
    <citation type="submission" date="2018-10" db="EMBL/GenBank/DDBJ databases">
        <title>FDA dAtabase for Regulatory Grade micrObial Sequences (FDA-ARGOS): Supporting development and validation of Infectious Disease Dx tests.</title>
        <authorList>
            <person name="Minogue T."/>
            <person name="Wolcott M."/>
            <person name="Wasieloski L."/>
            <person name="Aguilar W."/>
            <person name="Moore D."/>
            <person name="Tallon L."/>
            <person name="Sadzewicz L."/>
            <person name="Sengamalay N."/>
            <person name="Ott S."/>
            <person name="Godinez A."/>
            <person name="Nagaraj S."/>
            <person name="Vavikolanu K."/>
            <person name="Vyas G."/>
            <person name="Nadendla S."/>
            <person name="George J."/>
            <person name="Sichtig H."/>
        </authorList>
    </citation>
    <scope>NUCLEOTIDE SEQUENCE [LARGE SCALE GENOMIC DNA]</scope>
    <source>
        <strain evidence="4">FDAARGOS_343</strain>
    </source>
</reference>
<dbReference type="AlphaFoldDB" id="A0A553SHR7"/>
<comment type="similarity">
    <text evidence="1">Belongs to the PspA/Vipp/IM30 family.</text>
</comment>
<name>A0A553SHR7_NIACI</name>
<organism evidence="3 4">
    <name type="scientific">Niallia circulans</name>
    <name type="common">Bacillus circulans</name>
    <dbReference type="NCBI Taxonomy" id="1397"/>
    <lineage>
        <taxon>Bacteria</taxon>
        <taxon>Bacillati</taxon>
        <taxon>Bacillota</taxon>
        <taxon>Bacilli</taxon>
        <taxon>Bacillales</taxon>
        <taxon>Bacillaceae</taxon>
        <taxon>Niallia</taxon>
    </lineage>
</organism>
<proteinExistence type="inferred from homology"/>
<feature type="coiled-coil region" evidence="2">
    <location>
        <begin position="109"/>
        <end position="143"/>
    </location>
</feature>
<dbReference type="Proteomes" id="UP000319837">
    <property type="component" value="Unassembled WGS sequence"/>
</dbReference>
<keyword evidence="2" id="KW-0175">Coiled coil</keyword>